<feature type="region of interest" description="Disordered" evidence="1">
    <location>
        <begin position="1"/>
        <end position="47"/>
    </location>
</feature>
<dbReference type="AlphaFoldDB" id="A0AA36MDY2"/>
<evidence type="ECO:0000313" key="3">
    <source>
        <dbReference type="Proteomes" id="UP001176961"/>
    </source>
</evidence>
<evidence type="ECO:0000313" key="2">
    <source>
        <dbReference type="EMBL" id="CAJ0609679.1"/>
    </source>
</evidence>
<proteinExistence type="predicted"/>
<protein>
    <submittedName>
        <fullName evidence="2">Uncharacterized protein</fullName>
    </submittedName>
</protein>
<keyword evidence="3" id="KW-1185">Reference proteome</keyword>
<evidence type="ECO:0000256" key="1">
    <source>
        <dbReference type="SAM" id="MobiDB-lite"/>
    </source>
</evidence>
<organism evidence="2 3">
    <name type="scientific">Cylicocyclus nassatus</name>
    <name type="common">Nematode worm</name>
    <dbReference type="NCBI Taxonomy" id="53992"/>
    <lineage>
        <taxon>Eukaryota</taxon>
        <taxon>Metazoa</taxon>
        <taxon>Ecdysozoa</taxon>
        <taxon>Nematoda</taxon>
        <taxon>Chromadorea</taxon>
        <taxon>Rhabditida</taxon>
        <taxon>Rhabditina</taxon>
        <taxon>Rhabditomorpha</taxon>
        <taxon>Strongyloidea</taxon>
        <taxon>Strongylidae</taxon>
        <taxon>Cylicocyclus</taxon>
    </lineage>
</organism>
<dbReference type="Proteomes" id="UP001176961">
    <property type="component" value="Unassembled WGS sequence"/>
</dbReference>
<gene>
    <name evidence="2" type="ORF">CYNAS_LOCUS21662</name>
</gene>
<accession>A0AA36MDY2</accession>
<sequence>MLEAAHCEETEVSQNRATSGIHSKKRRPEATSPNLTMDDQKRMESPSKDVMDMIYAILDTQKTNEQRLNRIEDELRVLGQQIDGIANKIEIIEEKQRPLSSMPP</sequence>
<feature type="compositionally biased region" description="Polar residues" evidence="1">
    <location>
        <begin position="12"/>
        <end position="21"/>
    </location>
</feature>
<reference evidence="2" key="1">
    <citation type="submission" date="2023-07" db="EMBL/GenBank/DDBJ databases">
        <authorList>
            <consortium name="CYATHOMIX"/>
        </authorList>
    </citation>
    <scope>NUCLEOTIDE SEQUENCE</scope>
    <source>
        <strain evidence="2">N/A</strain>
    </source>
</reference>
<feature type="compositionally biased region" description="Basic and acidic residues" evidence="1">
    <location>
        <begin position="38"/>
        <end position="47"/>
    </location>
</feature>
<dbReference type="EMBL" id="CATQJL010000326">
    <property type="protein sequence ID" value="CAJ0609679.1"/>
    <property type="molecule type" value="Genomic_DNA"/>
</dbReference>
<comment type="caution">
    <text evidence="2">The sequence shown here is derived from an EMBL/GenBank/DDBJ whole genome shotgun (WGS) entry which is preliminary data.</text>
</comment>
<name>A0AA36MDY2_CYLNA</name>